<keyword evidence="1" id="KW-0472">Membrane</keyword>
<dbReference type="EnsemblPlants" id="OGLUM03G25180.1">
    <property type="protein sequence ID" value="OGLUM03G25180.1"/>
    <property type="gene ID" value="OGLUM03G25180"/>
</dbReference>
<name>A0A0D9Z9Z6_9ORYZ</name>
<keyword evidence="3" id="KW-1185">Reference proteome</keyword>
<dbReference type="Gramene" id="OGLUM03G25180.1">
    <property type="protein sequence ID" value="OGLUM03G25180.1"/>
    <property type="gene ID" value="OGLUM03G25180"/>
</dbReference>
<dbReference type="Proteomes" id="UP000026961">
    <property type="component" value="Chromosome 3"/>
</dbReference>
<dbReference type="AlphaFoldDB" id="A0A0D9Z9Z6"/>
<organism evidence="2">
    <name type="scientific">Oryza glumipatula</name>
    <dbReference type="NCBI Taxonomy" id="40148"/>
    <lineage>
        <taxon>Eukaryota</taxon>
        <taxon>Viridiplantae</taxon>
        <taxon>Streptophyta</taxon>
        <taxon>Embryophyta</taxon>
        <taxon>Tracheophyta</taxon>
        <taxon>Spermatophyta</taxon>
        <taxon>Magnoliopsida</taxon>
        <taxon>Liliopsida</taxon>
        <taxon>Poales</taxon>
        <taxon>Poaceae</taxon>
        <taxon>BOP clade</taxon>
        <taxon>Oryzoideae</taxon>
        <taxon>Oryzeae</taxon>
        <taxon>Oryzinae</taxon>
        <taxon>Oryza</taxon>
    </lineage>
</organism>
<proteinExistence type="predicted"/>
<reference evidence="2" key="1">
    <citation type="submission" date="2015-04" db="UniProtKB">
        <authorList>
            <consortium name="EnsemblPlants"/>
        </authorList>
    </citation>
    <scope>IDENTIFICATION</scope>
</reference>
<dbReference type="STRING" id="40148.A0A0D9Z9Z6"/>
<dbReference type="HOGENOM" id="CLU_131195_0_0_1"/>
<evidence type="ECO:0000313" key="3">
    <source>
        <dbReference type="Proteomes" id="UP000026961"/>
    </source>
</evidence>
<accession>A0A0D9Z9Z6</accession>
<keyword evidence="1" id="KW-0812">Transmembrane</keyword>
<protein>
    <submittedName>
        <fullName evidence="2">Uncharacterized protein</fullName>
    </submittedName>
</protein>
<sequence>MSLRHAVLMQSRMLLRSRRPFSTISATDEANILKELDELKTKTKKAIIEDVEKVKRLESEDRNALNRLLTSCGMPRGAFRDKLVFGCHVVALFAASSAVGIWKAGRDAPHKDAKFAIDASI</sequence>
<keyword evidence="1" id="KW-1133">Transmembrane helix</keyword>
<evidence type="ECO:0000313" key="2">
    <source>
        <dbReference type="EnsemblPlants" id="OGLUM03G25180.1"/>
    </source>
</evidence>
<evidence type="ECO:0000256" key="1">
    <source>
        <dbReference type="SAM" id="Phobius"/>
    </source>
</evidence>
<feature type="transmembrane region" description="Helical" evidence="1">
    <location>
        <begin position="83"/>
        <end position="102"/>
    </location>
</feature>
<reference evidence="2" key="2">
    <citation type="submission" date="2018-05" db="EMBL/GenBank/DDBJ databases">
        <title>OgluRS3 (Oryza glumaepatula Reference Sequence Version 3).</title>
        <authorList>
            <person name="Zhang J."/>
            <person name="Kudrna D."/>
            <person name="Lee S."/>
            <person name="Talag J."/>
            <person name="Welchert J."/>
            <person name="Wing R.A."/>
        </authorList>
    </citation>
    <scope>NUCLEOTIDE SEQUENCE [LARGE SCALE GENOMIC DNA]</scope>
</reference>